<gene>
    <name evidence="1" type="ORF">SAMN05443634_101253</name>
</gene>
<proteinExistence type="predicted"/>
<dbReference type="EMBL" id="FRBH01000001">
    <property type="protein sequence ID" value="SHK51705.1"/>
    <property type="molecule type" value="Genomic_DNA"/>
</dbReference>
<reference evidence="2" key="1">
    <citation type="submission" date="2016-11" db="EMBL/GenBank/DDBJ databases">
        <authorList>
            <person name="Varghese N."/>
            <person name="Submissions S."/>
        </authorList>
    </citation>
    <scope>NUCLEOTIDE SEQUENCE [LARGE SCALE GENOMIC DNA]</scope>
    <source>
        <strain evidence="2">DSM 27989</strain>
    </source>
</reference>
<organism evidence="1 2">
    <name type="scientific">Chishuiella changwenlii</name>
    <dbReference type="NCBI Taxonomy" id="1434701"/>
    <lineage>
        <taxon>Bacteria</taxon>
        <taxon>Pseudomonadati</taxon>
        <taxon>Bacteroidota</taxon>
        <taxon>Flavobacteriia</taxon>
        <taxon>Flavobacteriales</taxon>
        <taxon>Weeksellaceae</taxon>
        <taxon>Chishuiella</taxon>
    </lineage>
</organism>
<evidence type="ECO:0000313" key="2">
    <source>
        <dbReference type="Proteomes" id="UP000184120"/>
    </source>
</evidence>
<protein>
    <submittedName>
        <fullName evidence="1">Uncharacterized protein</fullName>
    </submittedName>
</protein>
<dbReference type="Proteomes" id="UP000184120">
    <property type="component" value="Unassembled WGS sequence"/>
</dbReference>
<sequence>MKKYFLVIILVVIFPIQLFADGPFLYSLPFNYYSDDTTLSKTQEKGIEYATFEKYLLSNDNELGKKIALISALEVYFMMNDTKKSYFIEYQEKFKNAIEKKYKTTITNNQVPTEYRFIYTLLTDYDTSSPKIELYKKFVDEKPDSKAIQTVNVYAFNFNLIWNTEKKNYKDLAAFKESYQDNYFINFDNLNNDTPNDVLTEIEKIASLGNECDYNLVCLIPNPGDVSSLNELTDFKRNKIANAEPIPMMIVTKNAATIGLEAFQWLGSEAQTIQDLKVSDKEKILLNYFVANETYNFINHVDNLSVYYDSLNKTKEELAKTKFKKNSDKTFSKLKNTFESDNNNFGGNTLEDLSNLLYYLYQNPKELSKIYTK</sequence>
<name>A0A1M6T3Y9_9FLAO</name>
<evidence type="ECO:0000313" key="1">
    <source>
        <dbReference type="EMBL" id="SHK51705.1"/>
    </source>
</evidence>
<accession>A0A1M6T3Y9</accession>
<dbReference type="OrthoDB" id="1416973at2"/>
<dbReference type="AlphaFoldDB" id="A0A1M6T3Y9"/>
<dbReference type="RefSeq" id="WP_143147212.1">
    <property type="nucleotide sequence ID" value="NZ_BMFL01000006.1"/>
</dbReference>